<dbReference type="Pfam" id="PF00903">
    <property type="entry name" value="Glyoxalase"/>
    <property type="match status" value="1"/>
</dbReference>
<dbReference type="PANTHER" id="PTHR36113:SF6">
    <property type="entry name" value="FOSFOMYCIN RESISTANCE PROTEIN FOSX"/>
    <property type="match status" value="1"/>
</dbReference>
<evidence type="ECO:0000256" key="1">
    <source>
        <dbReference type="ARBA" id="ARBA00022723"/>
    </source>
</evidence>
<keyword evidence="1" id="KW-0479">Metal-binding</keyword>
<dbReference type="RefSeq" id="WP_264942300.1">
    <property type="nucleotide sequence ID" value="NZ_JAPDRA010000001.1"/>
</dbReference>
<dbReference type="SUPFAM" id="SSF54593">
    <property type="entry name" value="Glyoxalase/Bleomycin resistance protein/Dihydroxybiphenyl dioxygenase"/>
    <property type="match status" value="1"/>
</dbReference>
<feature type="domain" description="VOC" evidence="2">
    <location>
        <begin position="9"/>
        <end position="141"/>
    </location>
</feature>
<proteinExistence type="predicted"/>
<dbReference type="PANTHER" id="PTHR36113">
    <property type="entry name" value="LYASE, PUTATIVE-RELATED-RELATED"/>
    <property type="match status" value="1"/>
</dbReference>
<keyword evidence="4" id="KW-1185">Reference proteome</keyword>
<evidence type="ECO:0000313" key="4">
    <source>
        <dbReference type="Proteomes" id="UP001596977"/>
    </source>
</evidence>
<comment type="caution">
    <text evidence="3">The sequence shown here is derived from an EMBL/GenBank/DDBJ whole genome shotgun (WGS) entry which is preliminary data.</text>
</comment>
<dbReference type="InterPro" id="IPR029068">
    <property type="entry name" value="Glyas_Bleomycin-R_OHBP_Dase"/>
</dbReference>
<organism evidence="3 4">
    <name type="scientific">Sphingomonas canadensis</name>
    <dbReference type="NCBI Taxonomy" id="1219257"/>
    <lineage>
        <taxon>Bacteria</taxon>
        <taxon>Pseudomonadati</taxon>
        <taxon>Pseudomonadota</taxon>
        <taxon>Alphaproteobacteria</taxon>
        <taxon>Sphingomonadales</taxon>
        <taxon>Sphingomonadaceae</taxon>
        <taxon>Sphingomonas</taxon>
    </lineage>
</organism>
<dbReference type="InterPro" id="IPR004360">
    <property type="entry name" value="Glyas_Fos-R_dOase_dom"/>
</dbReference>
<reference evidence="4" key="1">
    <citation type="journal article" date="2019" name="Int. J. Syst. Evol. Microbiol.">
        <title>The Global Catalogue of Microorganisms (GCM) 10K type strain sequencing project: providing services to taxonomists for standard genome sequencing and annotation.</title>
        <authorList>
            <consortium name="The Broad Institute Genomics Platform"/>
            <consortium name="The Broad Institute Genome Sequencing Center for Infectious Disease"/>
            <person name="Wu L."/>
            <person name="Ma J."/>
        </authorList>
    </citation>
    <scope>NUCLEOTIDE SEQUENCE [LARGE SCALE GENOMIC DNA]</scope>
    <source>
        <strain evidence="4">CCUG 62982</strain>
    </source>
</reference>
<dbReference type="InterPro" id="IPR051332">
    <property type="entry name" value="Fosfomycin_Res_Enzymes"/>
</dbReference>
<dbReference type="EMBL" id="JBHTJG010000001">
    <property type="protein sequence ID" value="MFD0945459.1"/>
    <property type="molecule type" value="Genomic_DNA"/>
</dbReference>
<dbReference type="Gene3D" id="3.10.180.10">
    <property type="entry name" value="2,3-Dihydroxybiphenyl 1,2-Dioxygenase, domain 1"/>
    <property type="match status" value="1"/>
</dbReference>
<dbReference type="InterPro" id="IPR037523">
    <property type="entry name" value="VOC_core"/>
</dbReference>
<accession>A0ABW3H824</accession>
<evidence type="ECO:0000313" key="3">
    <source>
        <dbReference type="EMBL" id="MFD0945459.1"/>
    </source>
</evidence>
<name>A0ABW3H824_9SPHN</name>
<protein>
    <submittedName>
        <fullName evidence="3">VOC family protein</fullName>
    </submittedName>
</protein>
<gene>
    <name evidence="3" type="ORF">ACFQ1E_03810</name>
</gene>
<sequence>MSGGAIRGGYHHVDLNVGDLAASRRVYGLVLEFLGYTMVKDTARGCEWDLRGPGEGRGASLGLRQCDPGEAGHAHRRYAPGLHHLAWRAESRADVDRLHALLVAGGVPVLDPPAHYPEYSGDYYAVFFEDPDGIKLELVYAPGWI</sequence>
<evidence type="ECO:0000259" key="2">
    <source>
        <dbReference type="PROSITE" id="PS51819"/>
    </source>
</evidence>
<dbReference type="PROSITE" id="PS51819">
    <property type="entry name" value="VOC"/>
    <property type="match status" value="1"/>
</dbReference>
<dbReference type="Proteomes" id="UP001596977">
    <property type="component" value="Unassembled WGS sequence"/>
</dbReference>